<dbReference type="Pfam" id="PF06429">
    <property type="entry name" value="Flg_bbr_C"/>
    <property type="match status" value="1"/>
</dbReference>
<dbReference type="Pfam" id="PF22638">
    <property type="entry name" value="FlgK_D1"/>
    <property type="match status" value="1"/>
</dbReference>
<name>A0A157ZDJ8_9BURK</name>
<dbReference type="PRINTS" id="PR01005">
    <property type="entry name" value="FLGHOOKAP1"/>
</dbReference>
<keyword evidence="12" id="KW-0969">Cilium</keyword>
<keyword evidence="13" id="KW-1185">Reference proteome</keyword>
<dbReference type="Pfam" id="PF21159">
    <property type="entry name" value="FlgK_2nd"/>
    <property type="match status" value="1"/>
</dbReference>
<keyword evidence="5" id="KW-0964">Secreted</keyword>
<proteinExistence type="inferred from homology"/>
<evidence type="ECO:0000313" key="13">
    <source>
        <dbReference type="Proteomes" id="UP000071859"/>
    </source>
</evidence>
<dbReference type="InterPro" id="IPR049474">
    <property type="entry name" value="FlgK_D3"/>
</dbReference>
<feature type="domain" description="Flagellar hook-associated protein FlgK helical" evidence="11">
    <location>
        <begin position="93"/>
        <end position="332"/>
    </location>
</feature>
<evidence type="ECO:0000259" key="8">
    <source>
        <dbReference type="Pfam" id="PF06429"/>
    </source>
</evidence>
<dbReference type="EMBL" id="FCOX02000001">
    <property type="protein sequence ID" value="SAK42957.1"/>
    <property type="molecule type" value="Genomic_DNA"/>
</dbReference>
<protein>
    <recommendedName>
        <fullName evidence="4">Flagellar hook-associated protein 1</fullName>
    </recommendedName>
</protein>
<dbReference type="InterPro" id="IPR049119">
    <property type="entry name" value="FlgK_D2-like"/>
</dbReference>
<dbReference type="GO" id="GO:0044780">
    <property type="term" value="P:bacterial-type flagellum assembly"/>
    <property type="evidence" value="ECO:0007669"/>
    <property type="project" value="InterPro"/>
</dbReference>
<dbReference type="InterPro" id="IPR002371">
    <property type="entry name" value="FlgK"/>
</dbReference>
<dbReference type="RefSeq" id="WP_062601637.1">
    <property type="nucleotide sequence ID" value="NZ_FCOX02000001.1"/>
</dbReference>
<evidence type="ECO:0000256" key="1">
    <source>
        <dbReference type="ARBA" id="ARBA00004365"/>
    </source>
</evidence>
<comment type="similarity">
    <text evidence="3">Belongs to the flagella basal body rod proteins family.</text>
</comment>
<feature type="coiled-coil region" evidence="7">
    <location>
        <begin position="138"/>
        <end position="183"/>
    </location>
</feature>
<evidence type="ECO:0000256" key="3">
    <source>
        <dbReference type="ARBA" id="ARBA00009677"/>
    </source>
</evidence>
<feature type="domain" description="Flagellar basal-body/hook protein C-terminal" evidence="8">
    <location>
        <begin position="608"/>
        <end position="644"/>
    </location>
</feature>
<organism evidence="12 13">
    <name type="scientific">Caballeronia calidae</name>
    <dbReference type="NCBI Taxonomy" id="1777139"/>
    <lineage>
        <taxon>Bacteria</taxon>
        <taxon>Pseudomonadati</taxon>
        <taxon>Pseudomonadota</taxon>
        <taxon>Betaproteobacteria</taxon>
        <taxon>Burkholderiales</taxon>
        <taxon>Burkholderiaceae</taxon>
        <taxon>Caballeronia</taxon>
    </lineage>
</organism>
<dbReference type="AlphaFoldDB" id="A0A157ZDJ8"/>
<keyword evidence="12" id="KW-0282">Flagellum</keyword>
<dbReference type="PANTHER" id="PTHR30033">
    <property type="entry name" value="FLAGELLAR HOOK-ASSOCIATED PROTEIN 1"/>
    <property type="match status" value="1"/>
</dbReference>
<dbReference type="PANTHER" id="PTHR30033:SF1">
    <property type="entry name" value="FLAGELLAR HOOK-ASSOCIATED PROTEIN 1"/>
    <property type="match status" value="1"/>
</dbReference>
<gene>
    <name evidence="12" type="ORF">AWB78_00386</name>
</gene>
<dbReference type="SUPFAM" id="SSF64518">
    <property type="entry name" value="Phase 1 flagellin"/>
    <property type="match status" value="2"/>
</dbReference>
<accession>A0A157ZDJ8</accession>
<feature type="domain" description="Flagellar hook-associated protein 1 D2-like" evidence="9">
    <location>
        <begin position="340"/>
        <end position="422"/>
    </location>
</feature>
<comment type="subcellular location">
    <subcellularLocation>
        <location evidence="1">Bacterial flagellum</location>
    </subcellularLocation>
    <subcellularLocation>
        <location evidence="2">Secreted</location>
    </subcellularLocation>
</comment>
<evidence type="ECO:0000256" key="6">
    <source>
        <dbReference type="ARBA" id="ARBA00023143"/>
    </source>
</evidence>
<comment type="caution">
    <text evidence="12">The sequence shown here is derived from an EMBL/GenBank/DDBJ whole genome shotgun (WGS) entry which is preliminary data.</text>
</comment>
<evidence type="ECO:0000259" key="10">
    <source>
        <dbReference type="Pfam" id="PF21159"/>
    </source>
</evidence>
<feature type="domain" description="Flagellar hook-associated protein 1 D3" evidence="10">
    <location>
        <begin position="445"/>
        <end position="536"/>
    </location>
</feature>
<sequence length="647" mass="66686">MSNNIFSIGLSGLNAAQWGLTTTGQNISNAATPGYTLEKVSYQESSGQFTGSGYLGNGVQAVTVTRQYSQYLTTQVNNTQSSSSAASTYFSLISQLNNLVGDPTKGIAQGITNYFSGLQSVANSASSTAARQSLMSSAQTLADQINSAGEQYDQLRQSVNTQLTSAVSQINSYSQQIADLNKQINIASAGGQQPNQLLDQRDQLVTNLSSMIGVQVVQQDGNYNVFIGNGQPLVVGNTQYGLQTVPSPSDPSELSVAFQNRDGSTQTAATTQYIENSALTGGVVGGLIDFRTHTLDPAQAQLGAIATSFANQLNDQNALGLDLNGQAGGKLFATSDPNIIANARNKGTGVPTATIVDGTQPPANDFTVTYDGSKYTVTDPASGQTLGTIDPATETAKDIGGLNIDISALGDAQKGDSFTIQPTRAALDGFKLTTSNGAAIAAASPAVTSAASTNTGTASISSATVTKSPLSSEINLKYDATAKSFTADVAVKVDGTDYAAGTTIPYDASKGMTVVGDGVSATISGTPKDTDTFTIAKNNGGTSDGTNALAMANLVSAKSLNGGSDTLTSSYANYINTIGNQTNQLKATSTAQTALLTQATSAQQSVQGVNLNEEAANLIQYQQLYQANSKVIQTAATLFQSLLGMFN</sequence>
<evidence type="ECO:0000259" key="9">
    <source>
        <dbReference type="Pfam" id="PF21158"/>
    </source>
</evidence>
<evidence type="ECO:0000256" key="4">
    <source>
        <dbReference type="ARBA" id="ARBA00016244"/>
    </source>
</evidence>
<evidence type="ECO:0000256" key="2">
    <source>
        <dbReference type="ARBA" id="ARBA00004613"/>
    </source>
</evidence>
<dbReference type="GO" id="GO:0005198">
    <property type="term" value="F:structural molecule activity"/>
    <property type="evidence" value="ECO:0007669"/>
    <property type="project" value="InterPro"/>
</dbReference>
<evidence type="ECO:0000259" key="11">
    <source>
        <dbReference type="Pfam" id="PF22638"/>
    </source>
</evidence>
<evidence type="ECO:0000256" key="7">
    <source>
        <dbReference type="SAM" id="Coils"/>
    </source>
</evidence>
<keyword evidence="6" id="KW-0975">Bacterial flagellum</keyword>
<keyword evidence="12" id="KW-0966">Cell projection</keyword>
<keyword evidence="7" id="KW-0175">Coiled coil</keyword>
<dbReference type="OrthoDB" id="9802553at2"/>
<dbReference type="InterPro" id="IPR010930">
    <property type="entry name" value="Flg_bb/hook_C_dom"/>
</dbReference>
<dbReference type="GO" id="GO:0009424">
    <property type="term" value="C:bacterial-type flagellum hook"/>
    <property type="evidence" value="ECO:0007669"/>
    <property type="project" value="InterPro"/>
</dbReference>
<dbReference type="GO" id="GO:0005576">
    <property type="term" value="C:extracellular region"/>
    <property type="evidence" value="ECO:0007669"/>
    <property type="project" value="UniProtKB-SubCell"/>
</dbReference>
<dbReference type="InterPro" id="IPR053927">
    <property type="entry name" value="FlgK_helical"/>
</dbReference>
<dbReference type="Proteomes" id="UP000071859">
    <property type="component" value="Unassembled WGS sequence"/>
</dbReference>
<reference evidence="12" key="1">
    <citation type="submission" date="2016-01" db="EMBL/GenBank/DDBJ databases">
        <authorList>
            <person name="Peeters C."/>
        </authorList>
    </citation>
    <scope>NUCLEOTIDE SEQUENCE</scope>
    <source>
        <strain evidence="12">LMG 29321</strain>
    </source>
</reference>
<evidence type="ECO:0000313" key="12">
    <source>
        <dbReference type="EMBL" id="SAK42957.1"/>
    </source>
</evidence>
<dbReference type="Pfam" id="PF21158">
    <property type="entry name" value="flgK_1st_1"/>
    <property type="match status" value="1"/>
</dbReference>
<evidence type="ECO:0000256" key="5">
    <source>
        <dbReference type="ARBA" id="ARBA00022525"/>
    </source>
</evidence>
<dbReference type="NCBIfam" id="TIGR02492">
    <property type="entry name" value="flgK_ends"/>
    <property type="match status" value="1"/>
</dbReference>